<dbReference type="OrthoDB" id="6121438at2759"/>
<reference evidence="2 3" key="1">
    <citation type="journal article" date="2013" name="Nature">
        <title>Insights into bilaterian evolution from three spiralian genomes.</title>
        <authorList>
            <person name="Simakov O."/>
            <person name="Marletaz F."/>
            <person name="Cho S.J."/>
            <person name="Edsinger-Gonzales E."/>
            <person name="Havlak P."/>
            <person name="Hellsten U."/>
            <person name="Kuo D.H."/>
            <person name="Larsson T."/>
            <person name="Lv J."/>
            <person name="Arendt D."/>
            <person name="Savage R."/>
            <person name="Osoegawa K."/>
            <person name="de Jong P."/>
            <person name="Grimwood J."/>
            <person name="Chapman J.A."/>
            <person name="Shapiro H."/>
            <person name="Aerts A."/>
            <person name="Otillar R.P."/>
            <person name="Terry A.Y."/>
            <person name="Boore J.L."/>
            <person name="Grigoriev I.V."/>
            <person name="Lindberg D.R."/>
            <person name="Seaver E.C."/>
            <person name="Weisblat D.A."/>
            <person name="Putnam N.H."/>
            <person name="Rokhsar D.S."/>
        </authorList>
    </citation>
    <scope>NUCLEOTIDE SEQUENCE [LARGE SCALE GENOMIC DNA]</scope>
</reference>
<organism evidence="2 3">
    <name type="scientific">Lottia gigantea</name>
    <name type="common">Giant owl limpet</name>
    <dbReference type="NCBI Taxonomy" id="225164"/>
    <lineage>
        <taxon>Eukaryota</taxon>
        <taxon>Metazoa</taxon>
        <taxon>Spiralia</taxon>
        <taxon>Lophotrochozoa</taxon>
        <taxon>Mollusca</taxon>
        <taxon>Gastropoda</taxon>
        <taxon>Patellogastropoda</taxon>
        <taxon>Lottioidea</taxon>
        <taxon>Lottiidae</taxon>
        <taxon>Lottia</taxon>
    </lineage>
</organism>
<gene>
    <name evidence="2" type="ORF">LOTGIDRAFT_231930</name>
</gene>
<dbReference type="KEGG" id="lgi:LOTGIDRAFT_231930"/>
<accession>V3ZW39</accession>
<evidence type="ECO:0000256" key="1">
    <source>
        <dbReference type="SAM" id="MobiDB-lite"/>
    </source>
</evidence>
<dbReference type="AlphaFoldDB" id="V3ZW39"/>
<feature type="region of interest" description="Disordered" evidence="1">
    <location>
        <begin position="678"/>
        <end position="733"/>
    </location>
</feature>
<dbReference type="InterPro" id="IPR032707">
    <property type="entry name" value="MYCBPAP"/>
</dbReference>
<dbReference type="PANTHER" id="PTHR48421">
    <property type="entry name" value="MYCBP-ASSOCIATED PROTEIN"/>
    <property type="match status" value="1"/>
</dbReference>
<dbReference type="PANTHER" id="PTHR48421:SF1">
    <property type="entry name" value="MYCBP-ASSOCIATED PROTEIN"/>
    <property type="match status" value="1"/>
</dbReference>
<dbReference type="Pfam" id="PF14646">
    <property type="entry name" value="MYCBPAP"/>
    <property type="match status" value="2"/>
</dbReference>
<sequence length="794" mass="89319">MTKNRSKPPSSGKAGKDGDDGKKKTDTDSNKKGKGKEKNSPSSPKSKSRSDSARKRWGIPVKAWDATLAKLQIQLNIGDKAETPEPIITETTKKKTYCIKKYEKVIKRSEMAYVVRRGALNDADIVVWMPEKLDGLRFANGLPVSHSILGSIADYLAADNEHKRDEESKTDRFDNSSALPETQSRTRAAGTLDLEYLTSYKLDQGKALEAWEAENIQRQILGDTIARKSKRPTGDLLMGNHPYRVANGQPQEYHDFESAWKSEIRATQPNGFWKQEERLGDDLRGIHFSLTKTERGIAADPEVVYRPGSGRLNQNDAILDLTVKNGMSSRVSDNTLNIEHPSPLISPLPEIIEIDSVEPIIAIGDQILTWSTRDSVVDLELGILTAPGETKRGRLTIVNIGSCVIRFELFKIPKAEDPEITISRRARDKMGLFLDDSPGIILPGDYKNVSAIFHCHRAAIFSEQWRLVTAPILAREITLTVWGIAKDLRQLGQDGDEIDREIEDKCQSSFVQNILDGVIDRMFWEPPPKRTEGFPEHVDPKWFKSITGRDLFASTNPGHFYRSETVAKIIEIAELSLPENKFDKWSLPVSTIRQSLLYMQEEVKLQKQVVLKNEIANAFMTYVGDLTHGVDFPVTNRKYAMCKLLLLKVCNNICDIASRIKKAHGITLDMDFEIEFSKDDPRSQTDGRPNTPAKNRTKTPPKSPSRDSKTKKKHTSRDSSTPSSPTSPKSSRFGKLVKGISAAMKSQYKHRARPIMYMKYLEKLHISAYIIVKNYIYTISGFLADLPEESQTSD</sequence>
<proteinExistence type="predicted"/>
<feature type="compositionally biased region" description="Basic and acidic residues" evidence="1">
    <location>
        <begin position="163"/>
        <end position="174"/>
    </location>
</feature>
<evidence type="ECO:0000313" key="3">
    <source>
        <dbReference type="Proteomes" id="UP000030746"/>
    </source>
</evidence>
<feature type="compositionally biased region" description="Polar residues" evidence="1">
    <location>
        <begin position="175"/>
        <end position="185"/>
    </location>
</feature>
<feature type="compositionally biased region" description="Basic and acidic residues" evidence="1">
    <location>
        <begin position="14"/>
        <end position="39"/>
    </location>
</feature>
<keyword evidence="3" id="KW-1185">Reference proteome</keyword>
<feature type="compositionally biased region" description="Low complexity" evidence="1">
    <location>
        <begin position="718"/>
        <end position="731"/>
    </location>
</feature>
<dbReference type="Proteomes" id="UP000030746">
    <property type="component" value="Unassembled WGS sequence"/>
</dbReference>
<protein>
    <submittedName>
        <fullName evidence="2">Uncharacterized protein</fullName>
    </submittedName>
</protein>
<dbReference type="HOGENOM" id="CLU_353848_0_0_1"/>
<feature type="region of interest" description="Disordered" evidence="1">
    <location>
        <begin position="163"/>
        <end position="185"/>
    </location>
</feature>
<evidence type="ECO:0000313" key="2">
    <source>
        <dbReference type="EMBL" id="ESO95733.1"/>
    </source>
</evidence>
<feature type="compositionally biased region" description="Polar residues" evidence="1">
    <location>
        <begin position="686"/>
        <end position="700"/>
    </location>
</feature>
<dbReference type="CTD" id="20248768"/>
<dbReference type="GeneID" id="20248768"/>
<feature type="region of interest" description="Disordered" evidence="1">
    <location>
        <begin position="1"/>
        <end position="56"/>
    </location>
</feature>
<dbReference type="RefSeq" id="XP_009053582.1">
    <property type="nucleotide sequence ID" value="XM_009055334.1"/>
</dbReference>
<dbReference type="STRING" id="225164.V3ZW39"/>
<name>V3ZW39_LOTGI</name>
<dbReference type="EMBL" id="KB201611">
    <property type="protein sequence ID" value="ESO95733.1"/>
    <property type="molecule type" value="Genomic_DNA"/>
</dbReference>